<organism evidence="1 2">
    <name type="scientific">Plakobranchus ocellatus</name>
    <dbReference type="NCBI Taxonomy" id="259542"/>
    <lineage>
        <taxon>Eukaryota</taxon>
        <taxon>Metazoa</taxon>
        <taxon>Spiralia</taxon>
        <taxon>Lophotrochozoa</taxon>
        <taxon>Mollusca</taxon>
        <taxon>Gastropoda</taxon>
        <taxon>Heterobranchia</taxon>
        <taxon>Euthyneura</taxon>
        <taxon>Panpulmonata</taxon>
        <taxon>Sacoglossa</taxon>
        <taxon>Placobranchoidea</taxon>
        <taxon>Plakobranchidae</taxon>
        <taxon>Plakobranchus</taxon>
    </lineage>
</organism>
<evidence type="ECO:0000313" key="2">
    <source>
        <dbReference type="Proteomes" id="UP000735302"/>
    </source>
</evidence>
<keyword evidence="2" id="KW-1185">Reference proteome</keyword>
<dbReference type="Proteomes" id="UP000735302">
    <property type="component" value="Unassembled WGS sequence"/>
</dbReference>
<reference evidence="1 2" key="1">
    <citation type="journal article" date="2021" name="Elife">
        <title>Chloroplast acquisition without the gene transfer in kleptoplastic sea slugs, Plakobranchus ocellatus.</title>
        <authorList>
            <person name="Maeda T."/>
            <person name="Takahashi S."/>
            <person name="Yoshida T."/>
            <person name="Shimamura S."/>
            <person name="Takaki Y."/>
            <person name="Nagai Y."/>
            <person name="Toyoda A."/>
            <person name="Suzuki Y."/>
            <person name="Arimoto A."/>
            <person name="Ishii H."/>
            <person name="Satoh N."/>
            <person name="Nishiyama T."/>
            <person name="Hasebe M."/>
            <person name="Maruyama T."/>
            <person name="Minagawa J."/>
            <person name="Obokata J."/>
            <person name="Shigenobu S."/>
        </authorList>
    </citation>
    <scope>NUCLEOTIDE SEQUENCE [LARGE SCALE GENOMIC DNA]</scope>
</reference>
<sequence>MGRLSLFGLMWSKKELQEMATETTHGFSKYGLCYDTLLNNEGPPLHRLTFQFPAERPVSDRGVTDVLELKLVTAKFSFGFQGEFTSLDATNISLMQVFQLHVAFHPSCRYYCETPSLPLLLWCFERTRL</sequence>
<dbReference type="AlphaFoldDB" id="A0AAV4C8X3"/>
<accession>A0AAV4C8X3</accession>
<proteinExistence type="predicted"/>
<name>A0AAV4C8X3_9GAST</name>
<gene>
    <name evidence="1" type="ORF">PoB_005432200</name>
</gene>
<dbReference type="EMBL" id="BLXT01005966">
    <property type="protein sequence ID" value="GFO27817.1"/>
    <property type="molecule type" value="Genomic_DNA"/>
</dbReference>
<evidence type="ECO:0000313" key="1">
    <source>
        <dbReference type="EMBL" id="GFO27817.1"/>
    </source>
</evidence>
<protein>
    <submittedName>
        <fullName evidence="1">Uncharacterized protein</fullName>
    </submittedName>
</protein>
<comment type="caution">
    <text evidence="1">The sequence shown here is derived from an EMBL/GenBank/DDBJ whole genome shotgun (WGS) entry which is preliminary data.</text>
</comment>